<dbReference type="GO" id="GO:0005634">
    <property type="term" value="C:nucleus"/>
    <property type="evidence" value="ECO:0007669"/>
    <property type="project" value="UniProtKB-SubCell"/>
</dbReference>
<sequence>MPRVMRLQEQGSSEPYELNNRYNAPTAKNIGDLNGMHSWVQEHPEERKMIQTSLELLMSQSKNVQPPIFSGSFGGDLSNAPTLQVQGTAYSSKGHKMIQTPLVMLVSQSRNVCPPNLSGSTYSSNGHRMIQTPSNLLMSESRNVGLTNYTGSVGGEPTNIPSSQVHGTAYSSRGHKMIQTPWQMLMSGSRNVCPPNLSGSTYAMEMASLANPQVHSTSYSSRGHRMIQTPTDQMMSESFNAALPNSTGSAVGGEPTNIPSSQVHGTVYSSKGHEMIQTPLEMLMSQSTKPNLSGSTFGVELASVANPQVHNTVYSSRGHRMIQTPMDLLMLERRNFGPPNSTVSAVSVQPTNVPSSQVNGSAYSSSETDADNDLPPPSLNSRDTRGSGCVSGEGRATIPASSHARVQTDMEAQIHQLEHGTNNDDDLPPPSPNGSDMRVHGHVSDDGRAIVPASSYARAHIDMDAQVHHLELGTDGDDDPPPPYSNSRDMRGSGHVCGDGRAIVTTSSHARAPTDMEAQIHQLEQQAYYLVLRAFKARSDSITWEKEDLITELREELRVSDEAHQQLLNMINNDDLTHSIRDFMHWFMISIHQMRPGNGLILRRSKNIL</sequence>
<dbReference type="AlphaFoldDB" id="A0A368PZD0"/>
<dbReference type="GO" id="GO:0050832">
    <property type="term" value="P:defense response to fungus"/>
    <property type="evidence" value="ECO:0007669"/>
    <property type="project" value="InterPro"/>
</dbReference>
<feature type="compositionally biased region" description="Polar residues" evidence="3">
    <location>
        <begin position="340"/>
        <end position="367"/>
    </location>
</feature>
<feature type="region of interest" description="Disordered" evidence="3">
    <location>
        <begin position="419"/>
        <end position="443"/>
    </location>
</feature>
<feature type="domain" description="ENT" evidence="4">
    <location>
        <begin position="516"/>
        <end position="606"/>
    </location>
</feature>
<feature type="region of interest" description="Disordered" evidence="3">
    <location>
        <begin position="471"/>
        <end position="492"/>
    </location>
</feature>
<comment type="subcellular location">
    <subcellularLocation>
        <location evidence="1">Nucleus</location>
    </subcellularLocation>
</comment>
<proteinExistence type="predicted"/>
<organism evidence="5">
    <name type="scientific">Setaria italica</name>
    <name type="common">Foxtail millet</name>
    <name type="synonym">Panicum italicum</name>
    <dbReference type="NCBI Taxonomy" id="4555"/>
    <lineage>
        <taxon>Eukaryota</taxon>
        <taxon>Viridiplantae</taxon>
        <taxon>Streptophyta</taxon>
        <taxon>Embryophyta</taxon>
        <taxon>Tracheophyta</taxon>
        <taxon>Spermatophyta</taxon>
        <taxon>Magnoliopsida</taxon>
        <taxon>Liliopsida</taxon>
        <taxon>Poales</taxon>
        <taxon>Poaceae</taxon>
        <taxon>PACMAD clade</taxon>
        <taxon>Panicoideae</taxon>
        <taxon>Panicodae</taxon>
        <taxon>Paniceae</taxon>
        <taxon>Cenchrinae</taxon>
        <taxon>Setaria</taxon>
    </lineage>
</organism>
<reference evidence="5" key="1">
    <citation type="journal article" date="2012" name="Nat. Biotechnol.">
        <title>Reference genome sequence of the model plant Setaria.</title>
        <authorList>
            <person name="Bennetzen J.L."/>
            <person name="Schmutz J."/>
            <person name="Wang H."/>
            <person name="Percifield R."/>
            <person name="Hawkins J."/>
            <person name="Pontaroli A.C."/>
            <person name="Estep M."/>
            <person name="Feng L."/>
            <person name="Vaughn J.N."/>
            <person name="Grimwood J."/>
            <person name="Jenkins J."/>
            <person name="Barry K."/>
            <person name="Lindquist E."/>
            <person name="Hellsten U."/>
            <person name="Deshpande S."/>
            <person name="Wang X."/>
            <person name="Wu X."/>
            <person name="Mitros T."/>
            <person name="Triplett J."/>
            <person name="Yang X."/>
            <person name="Ye C.Y."/>
            <person name="Mauro-Herrera M."/>
            <person name="Wang L."/>
            <person name="Li P."/>
            <person name="Sharma M."/>
            <person name="Sharma R."/>
            <person name="Ronald P.C."/>
            <person name="Panaud O."/>
            <person name="Kellogg E.A."/>
            <person name="Brutnell T.P."/>
            <person name="Doust A.N."/>
            <person name="Tuskan G.A."/>
            <person name="Rokhsar D."/>
            <person name="Devos K.M."/>
        </authorList>
    </citation>
    <scope>NUCLEOTIDE SEQUENCE [LARGE SCALE GENOMIC DNA]</scope>
    <source>
        <strain evidence="5">Yugu1</strain>
    </source>
</reference>
<dbReference type="SUPFAM" id="SSF158639">
    <property type="entry name" value="ENT-like"/>
    <property type="match status" value="1"/>
</dbReference>
<accession>A0A368PZD0</accession>
<dbReference type="PANTHER" id="PTHR33432">
    <property type="entry name" value="PROTEIN EMSY-LIKE 4"/>
    <property type="match status" value="1"/>
</dbReference>
<evidence type="ECO:0000259" key="4">
    <source>
        <dbReference type="PROSITE" id="PS51138"/>
    </source>
</evidence>
<gene>
    <name evidence="5" type="ORF">SETIT_2G160000v2</name>
</gene>
<feature type="region of interest" description="Disordered" evidence="3">
    <location>
        <begin position="340"/>
        <end position="406"/>
    </location>
</feature>
<protein>
    <recommendedName>
        <fullName evidence="4">ENT domain-containing protein</fullName>
    </recommendedName>
</protein>
<dbReference type="InterPro" id="IPR005491">
    <property type="entry name" value="ENT_dom"/>
</dbReference>
<dbReference type="SMART" id="SM01191">
    <property type="entry name" value="ENT"/>
    <property type="match status" value="1"/>
</dbReference>
<dbReference type="OrthoDB" id="533185at2759"/>
<evidence type="ECO:0000313" key="5">
    <source>
        <dbReference type="EMBL" id="RCV11095.1"/>
    </source>
</evidence>
<evidence type="ECO:0000256" key="2">
    <source>
        <dbReference type="ARBA" id="ARBA00023242"/>
    </source>
</evidence>
<dbReference type="PROSITE" id="PS51138">
    <property type="entry name" value="ENT"/>
    <property type="match status" value="1"/>
</dbReference>
<dbReference type="InterPro" id="IPR036142">
    <property type="entry name" value="ENT_dom-like_sf"/>
</dbReference>
<dbReference type="Gene3D" id="1.10.1240.40">
    <property type="entry name" value="ENT domain"/>
    <property type="match status" value="1"/>
</dbReference>
<feature type="region of interest" description="Disordered" evidence="3">
    <location>
        <begin position="1"/>
        <end position="22"/>
    </location>
</feature>
<dbReference type="InterPro" id="IPR033485">
    <property type="entry name" value="EMSY-LIKE_plant"/>
</dbReference>
<keyword evidence="2" id="KW-0539">Nucleus</keyword>
<dbReference type="EMBL" id="CM003529">
    <property type="protein sequence ID" value="RCV11095.1"/>
    <property type="molecule type" value="Genomic_DNA"/>
</dbReference>
<evidence type="ECO:0000256" key="3">
    <source>
        <dbReference type="SAM" id="MobiDB-lite"/>
    </source>
</evidence>
<reference evidence="5" key="2">
    <citation type="submission" date="2015-07" db="EMBL/GenBank/DDBJ databases">
        <authorList>
            <person name="Noorani M."/>
        </authorList>
    </citation>
    <scope>NUCLEOTIDE SEQUENCE</scope>
    <source>
        <strain evidence="5">Yugu1</strain>
    </source>
</reference>
<dbReference type="PANTHER" id="PTHR33432:SF2">
    <property type="entry name" value="OS09G0279000 PROTEIN"/>
    <property type="match status" value="1"/>
</dbReference>
<evidence type="ECO:0000256" key="1">
    <source>
        <dbReference type="ARBA" id="ARBA00004123"/>
    </source>
</evidence>
<dbReference type="Pfam" id="PF03735">
    <property type="entry name" value="ENT"/>
    <property type="match status" value="1"/>
</dbReference>
<name>A0A368PZD0_SETIT</name>